<sequence>MSSDRMNWDHAADRDLIGAIADEVAPTQEQLRAVTTRLGAMGYTCTVKAVTQHLQKLRRKEVSGEGSSAPATPKTPVTKKRNPAAKKTPASGKGKGKRKMATDTVRPEDHGEDDDEESPIKKMKDEDGTPVKRESNVKKEDPENKEAKPFAFEEVI</sequence>
<organism evidence="2 3">
    <name type="scientific">Phialemonium atrogriseum</name>
    <dbReference type="NCBI Taxonomy" id="1093897"/>
    <lineage>
        <taxon>Eukaryota</taxon>
        <taxon>Fungi</taxon>
        <taxon>Dikarya</taxon>
        <taxon>Ascomycota</taxon>
        <taxon>Pezizomycotina</taxon>
        <taxon>Sordariomycetes</taxon>
        <taxon>Sordariomycetidae</taxon>
        <taxon>Cephalothecales</taxon>
        <taxon>Cephalothecaceae</taxon>
        <taxon>Phialemonium</taxon>
    </lineage>
</organism>
<protein>
    <submittedName>
        <fullName evidence="2">Uncharacterized protein</fullName>
    </submittedName>
</protein>
<dbReference type="GeneID" id="85312643"/>
<keyword evidence="3" id="KW-1185">Reference proteome</keyword>
<evidence type="ECO:0000256" key="1">
    <source>
        <dbReference type="SAM" id="MobiDB-lite"/>
    </source>
</evidence>
<evidence type="ECO:0000313" key="3">
    <source>
        <dbReference type="Proteomes" id="UP001244011"/>
    </source>
</evidence>
<comment type="caution">
    <text evidence="2">The sequence shown here is derived from an EMBL/GenBank/DDBJ whole genome shotgun (WGS) entry which is preliminary data.</text>
</comment>
<dbReference type="AlphaFoldDB" id="A0AAJ0CDV2"/>
<feature type="region of interest" description="Disordered" evidence="1">
    <location>
        <begin position="55"/>
        <end position="156"/>
    </location>
</feature>
<proteinExistence type="predicted"/>
<accession>A0AAJ0CDV2</accession>
<feature type="compositionally biased region" description="Basic and acidic residues" evidence="1">
    <location>
        <begin position="118"/>
        <end position="148"/>
    </location>
</feature>
<reference evidence="2" key="1">
    <citation type="submission" date="2023-06" db="EMBL/GenBank/DDBJ databases">
        <title>Genome-scale phylogeny and comparative genomics of the fungal order Sordariales.</title>
        <authorList>
            <consortium name="Lawrence Berkeley National Laboratory"/>
            <person name="Hensen N."/>
            <person name="Bonometti L."/>
            <person name="Westerberg I."/>
            <person name="Brannstrom I.O."/>
            <person name="Guillou S."/>
            <person name="Cros-Aarteil S."/>
            <person name="Calhoun S."/>
            <person name="Haridas S."/>
            <person name="Kuo A."/>
            <person name="Mondo S."/>
            <person name="Pangilinan J."/>
            <person name="Riley R."/>
            <person name="Labutti K."/>
            <person name="Andreopoulos B."/>
            <person name="Lipzen A."/>
            <person name="Chen C."/>
            <person name="Yanf M."/>
            <person name="Daum C."/>
            <person name="Ng V."/>
            <person name="Clum A."/>
            <person name="Steindorff A."/>
            <person name="Ohm R."/>
            <person name="Martin F."/>
            <person name="Silar P."/>
            <person name="Natvig D."/>
            <person name="Lalanne C."/>
            <person name="Gautier V."/>
            <person name="Ament-Velasquez S.L."/>
            <person name="Kruys A."/>
            <person name="Hutchinson M.I."/>
            <person name="Powell A.J."/>
            <person name="Barry K."/>
            <person name="Miller A.N."/>
            <person name="Grigoriev I.V."/>
            <person name="Debuchy R."/>
            <person name="Gladieux P."/>
            <person name="Thoren M.H."/>
            <person name="Johannesson H."/>
        </authorList>
    </citation>
    <scope>NUCLEOTIDE SEQUENCE</scope>
    <source>
        <strain evidence="2">8032-3</strain>
    </source>
</reference>
<dbReference type="Proteomes" id="UP001244011">
    <property type="component" value="Unassembled WGS sequence"/>
</dbReference>
<gene>
    <name evidence="2" type="ORF">QBC33DRAFT_553956</name>
</gene>
<evidence type="ECO:0000313" key="2">
    <source>
        <dbReference type="EMBL" id="KAK1772506.1"/>
    </source>
</evidence>
<dbReference type="RefSeq" id="XP_060288719.1">
    <property type="nucleotide sequence ID" value="XM_060429456.1"/>
</dbReference>
<name>A0AAJ0CDV2_9PEZI</name>
<dbReference type="EMBL" id="MU838997">
    <property type="protein sequence ID" value="KAK1772506.1"/>
    <property type="molecule type" value="Genomic_DNA"/>
</dbReference>